<sequence length="113" mass="13078">MSNIGTSAEYNSQVKVESLDSGLCLVLEEWPIVLTRYLTYFLKGNGTYPQSVFEFLYMDLLIGMKKFQTGLHSYFSPELGNILKPITKTRFLENFICIFNSLILFMILLFLKK</sequence>
<dbReference type="EMBL" id="IACL01094349">
    <property type="protein sequence ID" value="LAB12397.1"/>
    <property type="molecule type" value="Transcribed_RNA"/>
</dbReference>
<feature type="transmembrane region" description="Helical" evidence="1">
    <location>
        <begin position="91"/>
        <end position="111"/>
    </location>
</feature>
<keyword evidence="1" id="KW-0812">Transmembrane</keyword>
<evidence type="ECO:0000256" key="1">
    <source>
        <dbReference type="SAM" id="Phobius"/>
    </source>
</evidence>
<reference evidence="2" key="1">
    <citation type="submission" date="2017-07" db="EMBL/GenBank/DDBJ databases">
        <authorList>
            <person name="Mikheyev A."/>
            <person name="Grau M."/>
        </authorList>
    </citation>
    <scope>NUCLEOTIDE SEQUENCE</scope>
    <source>
        <tissue evidence="2">Venom_gland</tissue>
    </source>
</reference>
<protein>
    <submittedName>
        <fullName evidence="2">Uncharacterized protein</fullName>
    </submittedName>
</protein>
<keyword evidence="1" id="KW-1133">Transmembrane helix</keyword>
<evidence type="ECO:0000313" key="2">
    <source>
        <dbReference type="EMBL" id="LAB12397.1"/>
    </source>
</evidence>
<keyword evidence="1" id="KW-0472">Membrane</keyword>
<proteinExistence type="predicted"/>
<accession>A0A2D4KUK9</accession>
<dbReference type="AlphaFoldDB" id="A0A2D4KUK9"/>
<reference evidence="2" key="2">
    <citation type="submission" date="2017-11" db="EMBL/GenBank/DDBJ databases">
        <title>Coralsnake Venomics: Analyses of Venom Gland Transcriptomes and Proteomes of Six Brazilian Taxa.</title>
        <authorList>
            <person name="Aird S.D."/>
            <person name="Jorge da Silva N."/>
            <person name="Qiu L."/>
            <person name="Villar-Briones A."/>
            <person name="Aparecida-Saddi V."/>
            <person name="Campos-Telles M.P."/>
            <person name="Grau M."/>
            <person name="Mikheyev A.S."/>
        </authorList>
    </citation>
    <scope>NUCLEOTIDE SEQUENCE</scope>
    <source>
        <tissue evidence="2">Venom_gland</tissue>
    </source>
</reference>
<name>A0A2D4KUK9_9SAUR</name>
<organism evidence="2">
    <name type="scientific">Micrurus paraensis</name>
    <dbReference type="NCBI Taxonomy" id="1970185"/>
    <lineage>
        <taxon>Eukaryota</taxon>
        <taxon>Metazoa</taxon>
        <taxon>Chordata</taxon>
        <taxon>Craniata</taxon>
        <taxon>Vertebrata</taxon>
        <taxon>Euteleostomi</taxon>
        <taxon>Lepidosauria</taxon>
        <taxon>Squamata</taxon>
        <taxon>Bifurcata</taxon>
        <taxon>Unidentata</taxon>
        <taxon>Episquamata</taxon>
        <taxon>Toxicofera</taxon>
        <taxon>Serpentes</taxon>
        <taxon>Colubroidea</taxon>
        <taxon>Elapidae</taxon>
        <taxon>Elapinae</taxon>
        <taxon>Micrurus</taxon>
    </lineage>
</organism>